<dbReference type="EMBL" id="CACRZD030000004">
    <property type="protein sequence ID" value="CAA6658962.1"/>
    <property type="molecule type" value="Genomic_DNA"/>
</dbReference>
<protein>
    <submittedName>
        <fullName evidence="3">Uncharacterized protein</fullName>
    </submittedName>
</protein>
<evidence type="ECO:0000313" key="4">
    <source>
        <dbReference type="Proteomes" id="UP001189122"/>
    </source>
</evidence>
<name>A0A7I8IND1_SPIIN</name>
<comment type="similarity">
    <text evidence="1">Belongs to the UDP-glycosyltransferase family.</text>
</comment>
<sequence>MGEAAELGLAAAAPPPHAHALIVPYPSQGHINPMLQFAKRLASRGGPRVTLVTTRFILLSLDPAAAADASVGLVAISDGYDRGGVAEAPSLDDYLRSLDAVGSQTLATLIEHHRGAGAGDGPFTCVVYDTYAPWAAAVASRLALPAVAFSTQSCTASAVYCYVGGGLLQVPEDGSAVISAEGLPSLCKSELPSLAAGGSGSGAYPMLAALSLSQFSRLGKNDWVLVNSFEELEPQVVDGLKLHMKALTVGPTVPEGDGRHGMDLLRADAACLRWLDGKPAASVVYVSFGSFACLSAEQTAEIAHGLRDSRHEFLWVVRGSEQGSCRRASGRRPEAWWWRGARNWRCWRTRQWGASSPTAAGTRRWRLSAWGAHGGYAAVDGPAHQRQARRGRLGRRRTCQARHWRRRGAVIVRAEISRCVREVMDGPGARRIRANAVKWKEAAREAVRSGGSSNRNLGEFVEYLHATAQSRAAAAPGGAHCLYGDDDMISKSYISMRAHATKWLCEDLISSYGSDAKPFGVPSTASPGRTIEDESYGGIYFHAIIDNLTSSKSLPSTELNCCDLSYESSNMTNKEKNDEESEK</sequence>
<accession>A0A7I8IND1</accession>
<dbReference type="AlphaFoldDB" id="A0A7I8IND1"/>
<keyword evidence="4" id="KW-1185">Reference proteome</keyword>
<dbReference type="GO" id="GO:0080043">
    <property type="term" value="F:quercetin 3-O-glucosyltransferase activity"/>
    <property type="evidence" value="ECO:0007669"/>
    <property type="project" value="TreeGrafter"/>
</dbReference>
<evidence type="ECO:0000313" key="3">
    <source>
        <dbReference type="EMBL" id="CAA2619236.1"/>
    </source>
</evidence>
<dbReference type="EMBL" id="LR743591">
    <property type="protein sequence ID" value="CAA2619236.1"/>
    <property type="molecule type" value="Genomic_DNA"/>
</dbReference>
<organism evidence="3">
    <name type="scientific">Spirodela intermedia</name>
    <name type="common">Intermediate duckweed</name>
    <dbReference type="NCBI Taxonomy" id="51605"/>
    <lineage>
        <taxon>Eukaryota</taxon>
        <taxon>Viridiplantae</taxon>
        <taxon>Streptophyta</taxon>
        <taxon>Embryophyta</taxon>
        <taxon>Tracheophyta</taxon>
        <taxon>Spermatophyta</taxon>
        <taxon>Magnoliopsida</taxon>
        <taxon>Liliopsida</taxon>
        <taxon>Araceae</taxon>
        <taxon>Lemnoideae</taxon>
        <taxon>Spirodela</taxon>
    </lineage>
</organism>
<dbReference type="PANTHER" id="PTHR11926:SF1500">
    <property type="entry name" value="INDOLE-3-ACETATE BETA-GLUCOSYLTRANSFERASE"/>
    <property type="match status" value="1"/>
</dbReference>
<evidence type="ECO:0000256" key="2">
    <source>
        <dbReference type="ARBA" id="ARBA00022679"/>
    </source>
</evidence>
<dbReference type="Proteomes" id="UP001189122">
    <property type="component" value="Unassembled WGS sequence"/>
</dbReference>
<dbReference type="CDD" id="cd03784">
    <property type="entry name" value="GT1_Gtf-like"/>
    <property type="match status" value="1"/>
</dbReference>
<dbReference type="PANTHER" id="PTHR11926">
    <property type="entry name" value="GLUCOSYL/GLUCURONOSYL TRANSFERASES"/>
    <property type="match status" value="1"/>
</dbReference>
<dbReference type="GO" id="GO:0080044">
    <property type="term" value="F:quercetin 7-O-glucosyltransferase activity"/>
    <property type="evidence" value="ECO:0007669"/>
    <property type="project" value="TreeGrafter"/>
</dbReference>
<keyword evidence="2" id="KW-0808">Transferase</keyword>
<dbReference type="InterPro" id="IPR002213">
    <property type="entry name" value="UDP_glucos_trans"/>
</dbReference>
<reference evidence="3 4" key="1">
    <citation type="submission" date="2019-12" db="EMBL/GenBank/DDBJ databases">
        <authorList>
            <person name="Scholz U."/>
            <person name="Mascher M."/>
            <person name="Fiebig A."/>
        </authorList>
    </citation>
    <scope>NUCLEOTIDE SEQUENCE</scope>
</reference>
<evidence type="ECO:0000256" key="1">
    <source>
        <dbReference type="ARBA" id="ARBA00009995"/>
    </source>
</evidence>
<gene>
    <name evidence="3" type="ORF">SI7747_04005403</name>
</gene>
<dbReference type="SUPFAM" id="SSF53756">
    <property type="entry name" value="UDP-Glycosyltransferase/glycogen phosphorylase"/>
    <property type="match status" value="2"/>
</dbReference>
<proteinExistence type="inferred from homology"/>
<dbReference type="Gene3D" id="3.40.50.2000">
    <property type="entry name" value="Glycogen Phosphorylase B"/>
    <property type="match status" value="2"/>
</dbReference>